<evidence type="ECO:0000256" key="1">
    <source>
        <dbReference type="SAM" id="MobiDB-lite"/>
    </source>
</evidence>
<dbReference type="Proteomes" id="UP000247647">
    <property type="component" value="Unassembled WGS sequence"/>
</dbReference>
<gene>
    <name evidence="2" type="ORF">BO87DRAFT_400728</name>
</gene>
<reference evidence="2" key="1">
    <citation type="submission" date="2016-12" db="EMBL/GenBank/DDBJ databases">
        <title>The genomes of Aspergillus section Nigri reveals drivers in fungal speciation.</title>
        <authorList>
            <consortium name="DOE Joint Genome Institute"/>
            <person name="Vesth T.C."/>
            <person name="Nybo J."/>
            <person name="Theobald S."/>
            <person name="Brandl J."/>
            <person name="Frisvad J.C."/>
            <person name="Nielsen K.F."/>
            <person name="Lyhne E.K."/>
            <person name="Kogle M.E."/>
            <person name="Kuo A."/>
            <person name="Riley R."/>
            <person name="Clum A."/>
            <person name="Nolan M."/>
            <person name="Lipzen A."/>
            <person name="Salamov A."/>
            <person name="Henrissat B."/>
            <person name="Wiebenga A."/>
            <person name="De Vries R.P."/>
            <person name="Grigoriev I.V."/>
            <person name="Mortensen U.H."/>
            <person name="Andersen M.R."/>
            <person name="Baker S.E."/>
        </authorList>
    </citation>
    <scope>NUCLEOTIDE SEQUENCE [LARGE SCALE GENOMIC DNA]</scope>
    <source>
        <strain evidence="2">CBS 115656</strain>
    </source>
</reference>
<accession>A0A318Y801</accession>
<organism evidence="2 3">
    <name type="scientific">Aspergillus neoniger (strain CBS 115656)</name>
    <dbReference type="NCBI Taxonomy" id="1448310"/>
    <lineage>
        <taxon>Eukaryota</taxon>
        <taxon>Fungi</taxon>
        <taxon>Dikarya</taxon>
        <taxon>Ascomycota</taxon>
        <taxon>Pezizomycotina</taxon>
        <taxon>Eurotiomycetes</taxon>
        <taxon>Eurotiomycetidae</taxon>
        <taxon>Eurotiales</taxon>
        <taxon>Aspergillaceae</taxon>
        <taxon>Aspergillus</taxon>
        <taxon>Aspergillus subgen. Circumdati</taxon>
    </lineage>
</organism>
<protein>
    <submittedName>
        <fullName evidence="2">Uncharacterized protein</fullName>
    </submittedName>
</protein>
<dbReference type="EMBL" id="KZ821484">
    <property type="protein sequence ID" value="PYH30049.1"/>
    <property type="molecule type" value="Genomic_DNA"/>
</dbReference>
<proteinExistence type="predicted"/>
<feature type="region of interest" description="Disordered" evidence="1">
    <location>
        <begin position="228"/>
        <end position="267"/>
    </location>
</feature>
<name>A0A318Y801_ASPNB</name>
<dbReference type="AlphaFoldDB" id="A0A318Y801"/>
<dbReference type="OrthoDB" id="3862662at2759"/>
<evidence type="ECO:0000313" key="2">
    <source>
        <dbReference type="EMBL" id="PYH30049.1"/>
    </source>
</evidence>
<feature type="compositionally biased region" description="Basic and acidic residues" evidence="1">
    <location>
        <begin position="246"/>
        <end position="260"/>
    </location>
</feature>
<keyword evidence="3" id="KW-1185">Reference proteome</keyword>
<sequence>MSRTVQLTCCLSFTGDILFSYQVDCTTGGEEWDGNDLNGHPVPTCQAAEMQARIAPNALMKHQNANILKAAREQRLAETESALYGALMALGSMGPTTTLLQATTKPDSLQKSKAARMDEWSRLPLRGWPDIYHWKASMCDQFTLNRSQEVPLVDHSTASHAISASPAATTIHSHSPQGELEASGPASFAWHPGEDVNMGSPYNVYLRPPGMVSSPVFSRDPAPGPAETIVNPFPDFSTATVTGNSGKEDEHSTMADELSKSKPSIYF</sequence>
<dbReference type="RefSeq" id="XP_025475527.1">
    <property type="nucleotide sequence ID" value="XM_025625548.1"/>
</dbReference>
<evidence type="ECO:0000313" key="3">
    <source>
        <dbReference type="Proteomes" id="UP000247647"/>
    </source>
</evidence>
<dbReference type="GeneID" id="37128004"/>